<evidence type="ECO:0000256" key="1">
    <source>
        <dbReference type="SAM" id="Phobius"/>
    </source>
</evidence>
<dbReference type="OrthoDB" id="5287122at2"/>
<dbReference type="EMBL" id="QZEI01000002">
    <property type="protein sequence ID" value="RLV61535.1"/>
    <property type="molecule type" value="Genomic_DNA"/>
</dbReference>
<dbReference type="RefSeq" id="WP_121837208.1">
    <property type="nucleotide sequence ID" value="NZ_ML014754.1"/>
</dbReference>
<dbReference type="Gene3D" id="3.30.70.1320">
    <property type="entry name" value="Multidrug efflux transporter AcrB pore domain like"/>
    <property type="match status" value="1"/>
</dbReference>
<feature type="transmembrane region" description="Helical" evidence="1">
    <location>
        <begin position="343"/>
        <end position="364"/>
    </location>
</feature>
<reference evidence="2 3" key="1">
    <citation type="submission" date="2018-09" db="EMBL/GenBank/DDBJ databases">
        <title>Phylogeny of the Shewanellaceae, and recommendation for two new genera, Pseudoshewanella and Parashewanella.</title>
        <authorList>
            <person name="Wang G."/>
        </authorList>
    </citation>
    <scope>NUCLEOTIDE SEQUENCE [LARGE SCALE GENOMIC DNA]</scope>
    <source>
        <strain evidence="2 3">C51</strain>
    </source>
</reference>
<feature type="transmembrane region" description="Helical" evidence="1">
    <location>
        <begin position="1011"/>
        <end position="1033"/>
    </location>
</feature>
<feature type="transmembrane region" description="Helical" evidence="1">
    <location>
        <begin position="879"/>
        <end position="897"/>
    </location>
</feature>
<dbReference type="Gene3D" id="3.30.2090.10">
    <property type="entry name" value="Multidrug efflux transporter AcrB TolC docking domain, DN and DC subdomains"/>
    <property type="match status" value="2"/>
</dbReference>
<keyword evidence="1" id="KW-0812">Transmembrane</keyword>
<dbReference type="SUPFAM" id="SSF82693">
    <property type="entry name" value="Multidrug efflux transporter AcrB pore domain, PN1, PN2, PC1 and PC2 subdomains"/>
    <property type="match status" value="2"/>
</dbReference>
<feature type="transmembrane region" description="Helical" evidence="1">
    <location>
        <begin position="433"/>
        <end position="453"/>
    </location>
</feature>
<feature type="transmembrane region" description="Helical" evidence="1">
    <location>
        <begin position="979"/>
        <end position="999"/>
    </location>
</feature>
<dbReference type="InterPro" id="IPR027463">
    <property type="entry name" value="AcrB_DN_DC_subdom"/>
</dbReference>
<dbReference type="PRINTS" id="PR00702">
    <property type="entry name" value="ACRIFLAVINRP"/>
</dbReference>
<accession>A0A3L8Q1R2</accession>
<name>A0A3L8Q1R2_9GAMM</name>
<feature type="transmembrane region" description="Helical" evidence="1">
    <location>
        <begin position="459"/>
        <end position="478"/>
    </location>
</feature>
<keyword evidence="1" id="KW-1133">Transmembrane helix</keyword>
<dbReference type="SUPFAM" id="SSF82714">
    <property type="entry name" value="Multidrug efflux transporter AcrB TolC docking domain, DN and DC subdomains"/>
    <property type="match status" value="2"/>
</dbReference>
<dbReference type="SUPFAM" id="SSF82866">
    <property type="entry name" value="Multidrug efflux transporter AcrB transmembrane domain"/>
    <property type="match status" value="2"/>
</dbReference>
<dbReference type="Gene3D" id="1.20.1640.10">
    <property type="entry name" value="Multidrug efflux transporter AcrB transmembrane domain"/>
    <property type="match status" value="2"/>
</dbReference>
<comment type="caution">
    <text evidence="2">The sequence shown here is derived from an EMBL/GenBank/DDBJ whole genome shotgun (WGS) entry which is preliminary data.</text>
</comment>
<organism evidence="2 3">
    <name type="scientific">Parashewanella curva</name>
    <dbReference type="NCBI Taxonomy" id="2338552"/>
    <lineage>
        <taxon>Bacteria</taxon>
        <taxon>Pseudomonadati</taxon>
        <taxon>Pseudomonadota</taxon>
        <taxon>Gammaproteobacteria</taxon>
        <taxon>Alteromonadales</taxon>
        <taxon>Shewanellaceae</taxon>
        <taxon>Parashewanella</taxon>
    </lineage>
</organism>
<feature type="transmembrane region" description="Helical" evidence="1">
    <location>
        <begin position="930"/>
        <end position="951"/>
    </location>
</feature>
<dbReference type="PANTHER" id="PTHR32063">
    <property type="match status" value="1"/>
</dbReference>
<gene>
    <name evidence="2" type="ORF">D5018_01435</name>
</gene>
<keyword evidence="1" id="KW-0472">Membrane</keyword>
<dbReference type="Pfam" id="PF00873">
    <property type="entry name" value="ACR_tran"/>
    <property type="match status" value="1"/>
</dbReference>
<evidence type="ECO:0000313" key="2">
    <source>
        <dbReference type="EMBL" id="RLV61535.1"/>
    </source>
</evidence>
<feature type="transmembrane region" description="Helical" evidence="1">
    <location>
        <begin position="545"/>
        <end position="569"/>
    </location>
</feature>
<feature type="transmembrane region" description="Helical" evidence="1">
    <location>
        <begin position="384"/>
        <end position="402"/>
    </location>
</feature>
<protein>
    <submittedName>
        <fullName evidence="2">Efflux RND transporter permease subunit</fullName>
    </submittedName>
</protein>
<dbReference type="InterPro" id="IPR001036">
    <property type="entry name" value="Acrflvin-R"/>
</dbReference>
<evidence type="ECO:0000313" key="3">
    <source>
        <dbReference type="Proteomes" id="UP000281474"/>
    </source>
</evidence>
<keyword evidence="3" id="KW-1185">Reference proteome</keyword>
<dbReference type="PANTHER" id="PTHR32063:SF33">
    <property type="entry name" value="RND SUPERFAMILY EFFLUX PUMP PERMEASE COMPONENT"/>
    <property type="match status" value="1"/>
</dbReference>
<sequence>MIDTNKGIIAWFARNSVAANLLMIIILIGGLLTAGTIRKQFFPAVESNWLSFNAVYPGAAPQEVEEGITIKVEEALESVQGLKRVITYSRRGGSNGWIQIEDDYDPRQVLEEVKSAIDTISTFPGTMEKPQIIHEKYTQEVMYVSLYGDLSNRQLKDVGEKIHDEILALPLVNIAEFYSGLGYEVSIELSKDKLREYGLSFNDVANAVRNYSRNMSAGQIRTSNGFINLRVENQAYVGHEFEKIPLITLADGSNIRLGDIAKVNDGFQEGLQYSKFNGKNAVTFGIRASRDQSITDVAKVMQRFIKDKQKTLPQGVKFEPWVDMTYYLQGRLDLMLDSMKSGALLVFLLLALFLRVRLAFWVMMGLPVCFLGTLLFMPLGMIDVTINIISLFAFILVLGIVVDDAIVMGESAHAECEEKGQSLDNVIRGVKRVAMPATFGVLTTIAAFLPITLDTGPSSAFGQAIGFVVILCLLFSLVESKLILPAHLACMNPPKVVQPGSKNPLDWLRNGVNFLQGNVDKSLKWFISSIYQPTLKSALKYRYTVIMAFIGFMIICAGLYAGGFVRFIGTPKVPHDFPRVTLEMNEDASDKATLAAALEIKKAIETVEQELEEKYGQRMISDMQVDLRGRTRADIMLKLVDPIHRPMDTFAVADLWREKFPIIPGVDELRVQDSLIGGGRDDGDISFRLEGKDEEQLKAAGKELADKLRTLEGVGDVNDSNQSSTKEIQFALKPQAYALGLTLRDIASQVGNSFYGLEAQRILRNGQEVKVMIRYPEEQRNSIAQVGDTLIKTSVGAEVPLSEVADIILVDGVSRIRRENGNRTLNVWAAVNADVVEPFKVAKDIRDNFLPELLLKYPGVKSELSGSIQEQIDSTNTQLRDFMLSMLVIYTLLAIPLKSYSQPFMIMSVIPFGVIGSVLGHMIMGIDLSALSLFGIIAAAGVVVNDSLVMVDYINNTRKQGIPLKEAVMNAGQKRFRPILLTSLTTFIGLLPIMSATSMQAKMVIPMAVSLGYGVLFATVVTLVLVPCIYLFIEDIKGQVRRGLDALKA</sequence>
<dbReference type="Proteomes" id="UP000281474">
    <property type="component" value="Unassembled WGS sequence"/>
</dbReference>
<proteinExistence type="predicted"/>
<dbReference type="Gene3D" id="3.30.70.1440">
    <property type="entry name" value="Multidrug efflux transporter AcrB pore domain"/>
    <property type="match status" value="1"/>
</dbReference>
<feature type="transmembrane region" description="Helical" evidence="1">
    <location>
        <begin position="904"/>
        <end position="924"/>
    </location>
</feature>
<dbReference type="AlphaFoldDB" id="A0A3L8Q1R2"/>
<dbReference type="GO" id="GO:0042910">
    <property type="term" value="F:xenobiotic transmembrane transporter activity"/>
    <property type="evidence" value="ECO:0007669"/>
    <property type="project" value="TreeGrafter"/>
</dbReference>
<dbReference type="Gene3D" id="3.30.70.1430">
    <property type="entry name" value="Multidrug efflux transporter AcrB pore domain"/>
    <property type="match status" value="2"/>
</dbReference>
<dbReference type="GO" id="GO:0005886">
    <property type="term" value="C:plasma membrane"/>
    <property type="evidence" value="ECO:0007669"/>
    <property type="project" value="TreeGrafter"/>
</dbReference>
<feature type="transmembrane region" description="Helical" evidence="1">
    <location>
        <begin position="17"/>
        <end position="37"/>
    </location>
</feature>